<accession>A0A248LHD5</accession>
<gene>
    <name evidence="2" type="ORF">LHGZ1_1080</name>
</gene>
<evidence type="ECO:0000256" key="1">
    <source>
        <dbReference type="SAM" id="MobiDB-lite"/>
    </source>
</evidence>
<proteinExistence type="predicted"/>
<dbReference type="EMBL" id="CP022115">
    <property type="protein sequence ID" value="ASJ23911.1"/>
    <property type="molecule type" value="Genomic_DNA"/>
</dbReference>
<name>A0A248LHD5_9NEIS</name>
<organism evidence="2 3">
    <name type="scientific">Laribacter hongkongensis</name>
    <dbReference type="NCBI Taxonomy" id="168471"/>
    <lineage>
        <taxon>Bacteria</taxon>
        <taxon>Pseudomonadati</taxon>
        <taxon>Pseudomonadota</taxon>
        <taxon>Betaproteobacteria</taxon>
        <taxon>Neisseriales</taxon>
        <taxon>Aquaspirillaceae</taxon>
        <taxon>Laribacter</taxon>
    </lineage>
</organism>
<reference evidence="3" key="1">
    <citation type="submission" date="2017-06" db="EMBL/GenBank/DDBJ databases">
        <title>Whole genome sequence of Laribacter hongkongensis LHGZ1.</title>
        <authorList>
            <person name="Chen D."/>
            <person name="Wu H."/>
            <person name="Chen J."/>
        </authorList>
    </citation>
    <scope>NUCLEOTIDE SEQUENCE [LARGE SCALE GENOMIC DNA]</scope>
    <source>
        <strain evidence="3">LHGZ1</strain>
    </source>
</reference>
<evidence type="ECO:0000313" key="3">
    <source>
        <dbReference type="Proteomes" id="UP000197424"/>
    </source>
</evidence>
<feature type="region of interest" description="Disordered" evidence="1">
    <location>
        <begin position="1"/>
        <end position="21"/>
    </location>
</feature>
<evidence type="ECO:0000313" key="2">
    <source>
        <dbReference type="EMBL" id="ASJ23911.1"/>
    </source>
</evidence>
<protein>
    <submittedName>
        <fullName evidence="2">Uncharacterized protein</fullName>
    </submittedName>
</protein>
<dbReference type="AlphaFoldDB" id="A0A248LHD5"/>
<sequence length="21" mass="2305">MPRTHAPTGPLHVHACRVRPA</sequence>
<dbReference type="Proteomes" id="UP000197424">
    <property type="component" value="Chromosome"/>
</dbReference>